<accession>A0AAD6CY82</accession>
<sequence length="145" mass="16688">MPPHRTRRTMQVHSSAGVPPPNIRSVPFTETSQRLPWSHKYLYSAQQGVQGVQGVQDARKRAEMIITEISAECTKLLGTHHNTRILLRKEEEEKAKLETQMQYLVYCLQAAEQRAWRLEERVNTLEVEVASRNAERSPRDPTTVP</sequence>
<comment type="caution">
    <text evidence="3">The sequence shown here is derived from an EMBL/GenBank/DDBJ whole genome shotgun (WGS) entry which is preliminary data.</text>
</comment>
<name>A0AAD6CY82_9EURO</name>
<protein>
    <submittedName>
        <fullName evidence="3">Uncharacterized protein</fullName>
    </submittedName>
</protein>
<dbReference type="Proteomes" id="UP001220324">
    <property type="component" value="Unassembled WGS sequence"/>
</dbReference>
<reference evidence="3 4" key="1">
    <citation type="journal article" date="2023" name="IMA Fungus">
        <title>Comparative genomic study of the Penicillium genus elucidates a diverse pangenome and 15 lateral gene transfer events.</title>
        <authorList>
            <person name="Petersen C."/>
            <person name="Sorensen T."/>
            <person name="Nielsen M.R."/>
            <person name="Sondergaard T.E."/>
            <person name="Sorensen J.L."/>
            <person name="Fitzpatrick D.A."/>
            <person name="Frisvad J.C."/>
            <person name="Nielsen K.L."/>
        </authorList>
    </citation>
    <scope>NUCLEOTIDE SEQUENCE [LARGE SCALE GENOMIC DNA]</scope>
    <source>
        <strain evidence="3 4">IBT 35679</strain>
    </source>
</reference>
<organism evidence="3 4">
    <name type="scientific">Penicillium frequentans</name>
    <dbReference type="NCBI Taxonomy" id="3151616"/>
    <lineage>
        <taxon>Eukaryota</taxon>
        <taxon>Fungi</taxon>
        <taxon>Dikarya</taxon>
        <taxon>Ascomycota</taxon>
        <taxon>Pezizomycotina</taxon>
        <taxon>Eurotiomycetes</taxon>
        <taxon>Eurotiomycetidae</taxon>
        <taxon>Eurotiales</taxon>
        <taxon>Aspergillaceae</taxon>
        <taxon>Penicillium</taxon>
    </lineage>
</organism>
<evidence type="ECO:0000313" key="4">
    <source>
        <dbReference type="Proteomes" id="UP001220324"/>
    </source>
</evidence>
<proteinExistence type="predicted"/>
<evidence type="ECO:0000256" key="2">
    <source>
        <dbReference type="SAM" id="MobiDB-lite"/>
    </source>
</evidence>
<feature type="compositionally biased region" description="Basic residues" evidence="2">
    <location>
        <begin position="1"/>
        <end position="10"/>
    </location>
</feature>
<keyword evidence="1" id="KW-0175">Coiled coil</keyword>
<evidence type="ECO:0000256" key="1">
    <source>
        <dbReference type="SAM" id="Coils"/>
    </source>
</evidence>
<dbReference type="AlphaFoldDB" id="A0AAD6CY82"/>
<evidence type="ECO:0000313" key="3">
    <source>
        <dbReference type="EMBL" id="KAJ5544085.1"/>
    </source>
</evidence>
<feature type="region of interest" description="Disordered" evidence="2">
    <location>
        <begin position="1"/>
        <end position="23"/>
    </location>
</feature>
<dbReference type="EMBL" id="JAQIZZ010000004">
    <property type="protein sequence ID" value="KAJ5544085.1"/>
    <property type="molecule type" value="Genomic_DNA"/>
</dbReference>
<feature type="coiled-coil region" evidence="1">
    <location>
        <begin position="80"/>
        <end position="128"/>
    </location>
</feature>
<keyword evidence="4" id="KW-1185">Reference proteome</keyword>
<gene>
    <name evidence="3" type="ORF">N7494_005364</name>
</gene>